<organism evidence="6 7">
    <name type="scientific">Candidatus Falkowbacteria bacterium RIFOXYA2_FULL_38_12</name>
    <dbReference type="NCBI Taxonomy" id="1797993"/>
    <lineage>
        <taxon>Bacteria</taxon>
        <taxon>Candidatus Falkowiibacteriota</taxon>
    </lineage>
</organism>
<evidence type="ECO:0000256" key="1">
    <source>
        <dbReference type="ARBA" id="ARBA00022692"/>
    </source>
</evidence>
<dbReference type="PANTHER" id="PTHR23526">
    <property type="entry name" value="INTEGRAL MEMBRANE TRANSPORT PROTEIN-RELATED"/>
    <property type="match status" value="1"/>
</dbReference>
<feature type="transmembrane region" description="Helical" evidence="4">
    <location>
        <begin position="252"/>
        <end position="271"/>
    </location>
</feature>
<dbReference type="InterPro" id="IPR020846">
    <property type="entry name" value="MFS_dom"/>
</dbReference>
<gene>
    <name evidence="6" type="ORF">A2257_03925</name>
</gene>
<dbReference type="InterPro" id="IPR036259">
    <property type="entry name" value="MFS_trans_sf"/>
</dbReference>
<dbReference type="InterPro" id="IPR011701">
    <property type="entry name" value="MFS"/>
</dbReference>
<keyword evidence="1 4" id="KW-0812">Transmembrane</keyword>
<reference evidence="6 7" key="1">
    <citation type="journal article" date="2016" name="Nat. Commun.">
        <title>Thousands of microbial genomes shed light on interconnected biogeochemical processes in an aquifer system.</title>
        <authorList>
            <person name="Anantharaman K."/>
            <person name="Brown C.T."/>
            <person name="Hug L.A."/>
            <person name="Sharon I."/>
            <person name="Castelle C.J."/>
            <person name="Probst A.J."/>
            <person name="Thomas B.C."/>
            <person name="Singh A."/>
            <person name="Wilkins M.J."/>
            <person name="Karaoz U."/>
            <person name="Brodie E.L."/>
            <person name="Williams K.H."/>
            <person name="Hubbard S.S."/>
            <person name="Banfield J.F."/>
        </authorList>
    </citation>
    <scope>NUCLEOTIDE SEQUENCE [LARGE SCALE GENOMIC DNA]</scope>
</reference>
<evidence type="ECO:0000256" key="4">
    <source>
        <dbReference type="SAM" id="Phobius"/>
    </source>
</evidence>
<keyword evidence="3 4" id="KW-0472">Membrane</keyword>
<feature type="transmembrane region" description="Helical" evidence="4">
    <location>
        <begin position="176"/>
        <end position="197"/>
    </location>
</feature>
<feature type="transmembrane region" description="Helical" evidence="4">
    <location>
        <begin position="53"/>
        <end position="72"/>
    </location>
</feature>
<dbReference type="Gene3D" id="1.20.1250.20">
    <property type="entry name" value="MFS general substrate transporter like domains"/>
    <property type="match status" value="2"/>
</dbReference>
<evidence type="ECO:0000259" key="5">
    <source>
        <dbReference type="PROSITE" id="PS50850"/>
    </source>
</evidence>
<dbReference type="SUPFAM" id="SSF103473">
    <property type="entry name" value="MFS general substrate transporter"/>
    <property type="match status" value="1"/>
</dbReference>
<feature type="transmembrane region" description="Helical" evidence="4">
    <location>
        <begin position="381"/>
        <end position="401"/>
    </location>
</feature>
<dbReference type="InterPro" id="IPR052528">
    <property type="entry name" value="Sugar_transport-like"/>
</dbReference>
<feature type="transmembrane region" description="Helical" evidence="4">
    <location>
        <begin position="79"/>
        <end position="97"/>
    </location>
</feature>
<feature type="transmembrane region" description="Helical" evidence="4">
    <location>
        <begin position="20"/>
        <end position="41"/>
    </location>
</feature>
<comment type="caution">
    <text evidence="6">The sequence shown here is derived from an EMBL/GenBank/DDBJ whole genome shotgun (WGS) entry which is preliminary data.</text>
</comment>
<evidence type="ECO:0000313" key="6">
    <source>
        <dbReference type="EMBL" id="OGF20484.1"/>
    </source>
</evidence>
<keyword evidence="2 4" id="KW-1133">Transmembrane helix</keyword>
<feature type="transmembrane region" description="Helical" evidence="4">
    <location>
        <begin position="308"/>
        <end position="332"/>
    </location>
</feature>
<feature type="transmembrane region" description="Helical" evidence="4">
    <location>
        <begin position="353"/>
        <end position="375"/>
    </location>
</feature>
<evidence type="ECO:0000256" key="2">
    <source>
        <dbReference type="ARBA" id="ARBA00022989"/>
    </source>
</evidence>
<proteinExistence type="predicted"/>
<dbReference type="AlphaFoldDB" id="A0A1F5S1D9"/>
<evidence type="ECO:0000313" key="7">
    <source>
        <dbReference type="Proteomes" id="UP000177407"/>
    </source>
</evidence>
<protein>
    <recommendedName>
        <fullName evidence="5">Major facilitator superfamily (MFS) profile domain-containing protein</fullName>
    </recommendedName>
</protein>
<feature type="domain" description="Major facilitator superfamily (MFS) profile" evidence="5">
    <location>
        <begin position="177"/>
        <end position="417"/>
    </location>
</feature>
<dbReference type="Pfam" id="PF07690">
    <property type="entry name" value="MFS_1"/>
    <property type="match status" value="1"/>
</dbReference>
<name>A0A1F5S1D9_9BACT</name>
<feature type="transmembrane region" description="Helical" evidence="4">
    <location>
        <begin position="143"/>
        <end position="164"/>
    </location>
</feature>
<feature type="transmembrane region" description="Helical" evidence="4">
    <location>
        <begin position="103"/>
        <end position="122"/>
    </location>
</feature>
<dbReference type="Proteomes" id="UP000177407">
    <property type="component" value="Unassembled WGS sequence"/>
</dbReference>
<dbReference type="EMBL" id="MFGA01000023">
    <property type="protein sequence ID" value="OGF20484.1"/>
    <property type="molecule type" value="Genomic_DNA"/>
</dbReference>
<feature type="transmembrane region" description="Helical" evidence="4">
    <location>
        <begin position="223"/>
        <end position="246"/>
    </location>
</feature>
<dbReference type="PANTHER" id="PTHR23526:SF2">
    <property type="entry name" value="MAJOR FACILITATOR SUPERFAMILY (MFS) PROFILE DOMAIN-CONTAINING PROTEIN"/>
    <property type="match status" value="1"/>
</dbReference>
<sequence length="417" mass="47306">MVLSKISFDVISDKTKSLFFSYALWGAAYPIISLFINAFIWRQTGSFINVAGYNLGLFIGLPFGFLFATILLRKINIKFTYILGLLISIIAGFLAIFLSSFSFFIYLTYGLIYGVGSGLYWSSRNYLTLQETKDEHRNYFFSIVSLANKISGMVVAFVSGWIIFSVESMLGYSATGAYLLLIFIAFIFMLLSGLVIFKTNLETPTIKKIWQLSISKKWNQVRIVAMGMGVLDGSMYFLPTLLILYFLGKENVLGTISAVVSLISMLLLYIYGKYSSRRDRKYILLLSFSVNFLLALLLALFMSHLSVYIFVLLCGLSLAFYWLALNPWFLSVMDTVLGEKKQDKFVVIFDHEIFLNLGRIVSVIISLVLVAEIGILPTLQFLPLTLTLLQLIIFAFAYLYYKDQAKTILRALWGKLK</sequence>
<accession>A0A1F5S1D9</accession>
<evidence type="ECO:0000256" key="3">
    <source>
        <dbReference type="ARBA" id="ARBA00023136"/>
    </source>
</evidence>
<feature type="transmembrane region" description="Helical" evidence="4">
    <location>
        <begin position="283"/>
        <end position="302"/>
    </location>
</feature>
<dbReference type="GO" id="GO:0022857">
    <property type="term" value="F:transmembrane transporter activity"/>
    <property type="evidence" value="ECO:0007669"/>
    <property type="project" value="InterPro"/>
</dbReference>
<dbReference type="PROSITE" id="PS50850">
    <property type="entry name" value="MFS"/>
    <property type="match status" value="1"/>
</dbReference>